<dbReference type="Gene3D" id="3.40.630.30">
    <property type="match status" value="1"/>
</dbReference>
<feature type="domain" description="N-acetyltransferase" evidence="3">
    <location>
        <begin position="128"/>
        <end position="269"/>
    </location>
</feature>
<dbReference type="RefSeq" id="WP_307464185.1">
    <property type="nucleotide sequence ID" value="NZ_JAURUR010000001.1"/>
</dbReference>
<keyword evidence="5" id="KW-1185">Reference proteome</keyword>
<evidence type="ECO:0000259" key="3">
    <source>
        <dbReference type="PROSITE" id="PS51186"/>
    </source>
</evidence>
<reference evidence="4 5" key="1">
    <citation type="submission" date="2023-07" db="EMBL/GenBank/DDBJ databases">
        <title>Genomic Encyclopedia of Type Strains, Phase IV (KMG-IV): sequencing the most valuable type-strain genomes for metagenomic binning, comparative biology and taxonomic classification.</title>
        <authorList>
            <person name="Goeker M."/>
        </authorList>
    </citation>
    <scope>NUCLEOTIDE SEQUENCE [LARGE SCALE GENOMIC DNA]</scope>
    <source>
        <strain evidence="4 5">NIO-1023</strain>
    </source>
</reference>
<evidence type="ECO:0000256" key="2">
    <source>
        <dbReference type="ARBA" id="ARBA00023315"/>
    </source>
</evidence>
<accession>A0ABT9M9R5</accession>
<protein>
    <submittedName>
        <fullName evidence="4">RimJ/RimL family protein N-acetyltransferase</fullName>
    </submittedName>
</protein>
<dbReference type="InterPro" id="IPR016181">
    <property type="entry name" value="Acyl_CoA_acyltransferase"/>
</dbReference>
<dbReference type="InterPro" id="IPR000182">
    <property type="entry name" value="GNAT_dom"/>
</dbReference>
<dbReference type="PROSITE" id="PS51186">
    <property type="entry name" value="GNAT"/>
    <property type="match status" value="1"/>
</dbReference>
<evidence type="ECO:0000313" key="4">
    <source>
        <dbReference type="EMBL" id="MDP9763312.1"/>
    </source>
</evidence>
<dbReference type="SUPFAM" id="SSF55729">
    <property type="entry name" value="Acyl-CoA N-acyltransferases (Nat)"/>
    <property type="match status" value="1"/>
</dbReference>
<name>A0ABT9M9R5_9DEIO</name>
<keyword evidence="1" id="KW-0808">Transferase</keyword>
<dbReference type="PANTHER" id="PTHR43877">
    <property type="entry name" value="AMINOALKYLPHOSPHONATE N-ACETYLTRANSFERASE-RELATED-RELATED"/>
    <property type="match status" value="1"/>
</dbReference>
<evidence type="ECO:0000313" key="5">
    <source>
        <dbReference type="Proteomes" id="UP001232163"/>
    </source>
</evidence>
<dbReference type="InterPro" id="IPR050832">
    <property type="entry name" value="Bact_Acetyltransf"/>
</dbReference>
<sequence length="269" mass="28929">MPSLDIRPFTPGDVIALSAWTGTPAAALREDAEGREGWLAWDGTGVVGALFPWRSPDGRVRLFFERCRQDAWAPLLAQVPGPAVTTVRDATPQAVLEDLGFRPARTDRLYELPARPHDVPLPAGVEVLSAADVPPVEVMALDARLRDEVPGTDGWTAAPDWFLEENHHSPYFDPECSLIARAGAENVGLIRVWNGPRPRPRLGLVGVLPGWRGQGLAAALLARVLTVWAARGADRVTAEVDAGNAASQALMARFGGMVVGTETELVREA</sequence>
<organism evidence="4 5">
    <name type="scientific">Deinococcus enclensis</name>
    <dbReference type="NCBI Taxonomy" id="1049582"/>
    <lineage>
        <taxon>Bacteria</taxon>
        <taxon>Thermotogati</taxon>
        <taxon>Deinococcota</taxon>
        <taxon>Deinococci</taxon>
        <taxon>Deinococcales</taxon>
        <taxon>Deinococcaceae</taxon>
        <taxon>Deinococcus</taxon>
    </lineage>
</organism>
<proteinExistence type="predicted"/>
<dbReference type="PANTHER" id="PTHR43877:SF1">
    <property type="entry name" value="ACETYLTRANSFERASE"/>
    <property type="match status" value="1"/>
</dbReference>
<dbReference type="Proteomes" id="UP001232163">
    <property type="component" value="Unassembled WGS sequence"/>
</dbReference>
<evidence type="ECO:0000256" key="1">
    <source>
        <dbReference type="ARBA" id="ARBA00022679"/>
    </source>
</evidence>
<comment type="caution">
    <text evidence="4">The sequence shown here is derived from an EMBL/GenBank/DDBJ whole genome shotgun (WGS) entry which is preliminary data.</text>
</comment>
<dbReference type="EMBL" id="JAURUR010000001">
    <property type="protein sequence ID" value="MDP9763312.1"/>
    <property type="molecule type" value="Genomic_DNA"/>
</dbReference>
<keyword evidence="2" id="KW-0012">Acyltransferase</keyword>
<gene>
    <name evidence="4" type="ORF">QO006_000725</name>
</gene>
<dbReference type="Pfam" id="PF00583">
    <property type="entry name" value="Acetyltransf_1"/>
    <property type="match status" value="1"/>
</dbReference>